<gene>
    <name evidence="2" type="ORF">ILUMI_00012</name>
</gene>
<dbReference type="AlphaFoldDB" id="A0A8K0DI59"/>
<feature type="compositionally biased region" description="Basic and acidic residues" evidence="1">
    <location>
        <begin position="10"/>
        <end position="26"/>
    </location>
</feature>
<protein>
    <submittedName>
        <fullName evidence="2">Uncharacterized protein</fullName>
    </submittedName>
</protein>
<dbReference type="Proteomes" id="UP000801492">
    <property type="component" value="Unassembled WGS sequence"/>
</dbReference>
<evidence type="ECO:0000313" key="3">
    <source>
        <dbReference type="Proteomes" id="UP000801492"/>
    </source>
</evidence>
<keyword evidence="3" id="KW-1185">Reference proteome</keyword>
<name>A0A8K0DI59_IGNLU</name>
<reference evidence="2" key="1">
    <citation type="submission" date="2019-08" db="EMBL/GenBank/DDBJ databases">
        <title>The genome of the North American firefly Photinus pyralis.</title>
        <authorList>
            <consortium name="Photinus pyralis genome working group"/>
            <person name="Fallon T.R."/>
            <person name="Sander Lower S.E."/>
            <person name="Weng J.-K."/>
        </authorList>
    </citation>
    <scope>NUCLEOTIDE SEQUENCE</scope>
    <source>
        <strain evidence="2">TRF0915ILg1</strain>
        <tissue evidence="2">Whole body</tissue>
    </source>
</reference>
<dbReference type="Gene3D" id="1.10.10.10">
    <property type="entry name" value="Winged helix-like DNA-binding domain superfamily/Winged helix DNA-binding domain"/>
    <property type="match status" value="1"/>
</dbReference>
<dbReference type="EMBL" id="VTPC01000006">
    <property type="protein sequence ID" value="KAF2906174.1"/>
    <property type="molecule type" value="Genomic_DNA"/>
</dbReference>
<dbReference type="OrthoDB" id="8045861at2759"/>
<proteinExistence type="predicted"/>
<feature type="non-terminal residue" evidence="2">
    <location>
        <position position="1"/>
    </location>
</feature>
<evidence type="ECO:0000313" key="2">
    <source>
        <dbReference type="EMBL" id="KAF2906174.1"/>
    </source>
</evidence>
<comment type="caution">
    <text evidence="2">The sequence shown here is derived from an EMBL/GenBank/DDBJ whole genome shotgun (WGS) entry which is preliminary data.</text>
</comment>
<feature type="region of interest" description="Disordered" evidence="1">
    <location>
        <begin position="1"/>
        <end position="26"/>
    </location>
</feature>
<sequence>MIKTLCGHNTLEDKPKPGREKGSANPEVDKKIVTLLKKNCSMSTREIAKKVHKKPKRTEMQLKQAKTRARKLYEYFVENPEQSVLMDDETYMKMDTRTLPVLQFYTATEAENVKELNKTICVGKFDEK</sequence>
<dbReference type="InterPro" id="IPR036388">
    <property type="entry name" value="WH-like_DNA-bd_sf"/>
</dbReference>
<organism evidence="2 3">
    <name type="scientific">Ignelater luminosus</name>
    <name type="common">Cucubano</name>
    <name type="synonym">Pyrophorus luminosus</name>
    <dbReference type="NCBI Taxonomy" id="2038154"/>
    <lineage>
        <taxon>Eukaryota</taxon>
        <taxon>Metazoa</taxon>
        <taxon>Ecdysozoa</taxon>
        <taxon>Arthropoda</taxon>
        <taxon>Hexapoda</taxon>
        <taxon>Insecta</taxon>
        <taxon>Pterygota</taxon>
        <taxon>Neoptera</taxon>
        <taxon>Endopterygota</taxon>
        <taxon>Coleoptera</taxon>
        <taxon>Polyphaga</taxon>
        <taxon>Elateriformia</taxon>
        <taxon>Elateroidea</taxon>
        <taxon>Elateridae</taxon>
        <taxon>Agrypninae</taxon>
        <taxon>Pyrophorini</taxon>
        <taxon>Ignelater</taxon>
    </lineage>
</organism>
<evidence type="ECO:0000256" key="1">
    <source>
        <dbReference type="SAM" id="MobiDB-lite"/>
    </source>
</evidence>
<accession>A0A8K0DI59</accession>